<reference evidence="2 4" key="1">
    <citation type="journal article" date="2012" name="Nature">
        <title>Algal genomes reveal evolutionary mosaicism and the fate of nucleomorphs.</title>
        <authorList>
            <consortium name="DOE Joint Genome Institute"/>
            <person name="Curtis B.A."/>
            <person name="Tanifuji G."/>
            <person name="Burki F."/>
            <person name="Gruber A."/>
            <person name="Irimia M."/>
            <person name="Maruyama S."/>
            <person name="Arias M.C."/>
            <person name="Ball S.G."/>
            <person name="Gile G.H."/>
            <person name="Hirakawa Y."/>
            <person name="Hopkins J.F."/>
            <person name="Kuo A."/>
            <person name="Rensing S.A."/>
            <person name="Schmutz J."/>
            <person name="Symeonidi A."/>
            <person name="Elias M."/>
            <person name="Eveleigh R.J."/>
            <person name="Herman E.K."/>
            <person name="Klute M.J."/>
            <person name="Nakayama T."/>
            <person name="Obornik M."/>
            <person name="Reyes-Prieto A."/>
            <person name="Armbrust E.V."/>
            <person name="Aves S.J."/>
            <person name="Beiko R.G."/>
            <person name="Coutinho P."/>
            <person name="Dacks J.B."/>
            <person name="Durnford D.G."/>
            <person name="Fast N.M."/>
            <person name="Green B.R."/>
            <person name="Grisdale C.J."/>
            <person name="Hempel F."/>
            <person name="Henrissat B."/>
            <person name="Hoppner M.P."/>
            <person name="Ishida K."/>
            <person name="Kim E."/>
            <person name="Koreny L."/>
            <person name="Kroth P.G."/>
            <person name="Liu Y."/>
            <person name="Malik S.B."/>
            <person name="Maier U.G."/>
            <person name="McRose D."/>
            <person name="Mock T."/>
            <person name="Neilson J.A."/>
            <person name="Onodera N.T."/>
            <person name="Poole A.M."/>
            <person name="Pritham E.J."/>
            <person name="Richards T.A."/>
            <person name="Rocap G."/>
            <person name="Roy S.W."/>
            <person name="Sarai C."/>
            <person name="Schaack S."/>
            <person name="Shirato S."/>
            <person name="Slamovits C.H."/>
            <person name="Spencer D.F."/>
            <person name="Suzuki S."/>
            <person name="Worden A.Z."/>
            <person name="Zauner S."/>
            <person name="Barry K."/>
            <person name="Bell C."/>
            <person name="Bharti A.K."/>
            <person name="Crow J.A."/>
            <person name="Grimwood J."/>
            <person name="Kramer R."/>
            <person name="Lindquist E."/>
            <person name="Lucas S."/>
            <person name="Salamov A."/>
            <person name="McFadden G.I."/>
            <person name="Lane C.E."/>
            <person name="Keeling P.J."/>
            <person name="Gray M.W."/>
            <person name="Grigoriev I.V."/>
            <person name="Archibald J.M."/>
        </authorList>
    </citation>
    <scope>NUCLEOTIDE SEQUENCE</scope>
    <source>
        <strain evidence="2 4">CCMP2712</strain>
    </source>
</reference>
<dbReference type="HOGENOM" id="CLU_1513337_0_0_1"/>
<dbReference type="AlphaFoldDB" id="L1I8Q6"/>
<organism evidence="2">
    <name type="scientific">Guillardia theta (strain CCMP2712)</name>
    <name type="common">Cryptophyte</name>
    <dbReference type="NCBI Taxonomy" id="905079"/>
    <lineage>
        <taxon>Eukaryota</taxon>
        <taxon>Cryptophyceae</taxon>
        <taxon>Pyrenomonadales</taxon>
        <taxon>Geminigeraceae</taxon>
        <taxon>Guillardia</taxon>
    </lineage>
</organism>
<dbReference type="PaxDb" id="55529-EKX32651"/>
<proteinExistence type="predicted"/>
<protein>
    <submittedName>
        <fullName evidence="2 3">Uncharacterized protein</fullName>
    </submittedName>
</protein>
<evidence type="ECO:0000313" key="4">
    <source>
        <dbReference type="Proteomes" id="UP000011087"/>
    </source>
</evidence>
<sequence length="178" mass="19106">MSQADASGHLKSGSKPSRGRNELELKEDGDCSSTPVGAPLLDEELKATSECLRLVRARVQKAEALASFYATAQAEAQAFIVAALWETDPRRVRAALKELEAIVSQAPSTSPYATPRHSDGRVPVRPHGEDGSDDEDVELLRAVEMLSHGRGIVRDTSLFLTEQLASFGSPAPSRPEVG</sequence>
<evidence type="ECO:0000256" key="1">
    <source>
        <dbReference type="SAM" id="MobiDB-lite"/>
    </source>
</evidence>
<reference evidence="3" key="3">
    <citation type="submission" date="2016-03" db="UniProtKB">
        <authorList>
            <consortium name="EnsemblProtists"/>
        </authorList>
    </citation>
    <scope>IDENTIFICATION</scope>
</reference>
<dbReference type="GeneID" id="17289379"/>
<keyword evidence="4" id="KW-1185">Reference proteome</keyword>
<dbReference type="KEGG" id="gtt:GUITHDRAFT_148475"/>
<feature type="compositionally biased region" description="Basic and acidic residues" evidence="1">
    <location>
        <begin position="116"/>
        <end position="130"/>
    </location>
</feature>
<evidence type="ECO:0000313" key="3">
    <source>
        <dbReference type="EnsemblProtists" id="EKX32651"/>
    </source>
</evidence>
<feature type="region of interest" description="Disordered" evidence="1">
    <location>
        <begin position="1"/>
        <end position="38"/>
    </location>
</feature>
<gene>
    <name evidence="2" type="ORF">GUITHDRAFT_148475</name>
</gene>
<feature type="region of interest" description="Disordered" evidence="1">
    <location>
        <begin position="107"/>
        <end position="133"/>
    </location>
</feature>
<reference evidence="4" key="2">
    <citation type="submission" date="2012-11" db="EMBL/GenBank/DDBJ databases">
        <authorList>
            <person name="Kuo A."/>
            <person name="Curtis B.A."/>
            <person name="Tanifuji G."/>
            <person name="Burki F."/>
            <person name="Gruber A."/>
            <person name="Irimia M."/>
            <person name="Maruyama S."/>
            <person name="Arias M.C."/>
            <person name="Ball S.G."/>
            <person name="Gile G.H."/>
            <person name="Hirakawa Y."/>
            <person name="Hopkins J.F."/>
            <person name="Rensing S.A."/>
            <person name="Schmutz J."/>
            <person name="Symeonidi A."/>
            <person name="Elias M."/>
            <person name="Eveleigh R.J."/>
            <person name="Herman E.K."/>
            <person name="Klute M.J."/>
            <person name="Nakayama T."/>
            <person name="Obornik M."/>
            <person name="Reyes-Prieto A."/>
            <person name="Armbrust E.V."/>
            <person name="Aves S.J."/>
            <person name="Beiko R.G."/>
            <person name="Coutinho P."/>
            <person name="Dacks J.B."/>
            <person name="Durnford D.G."/>
            <person name="Fast N.M."/>
            <person name="Green B.R."/>
            <person name="Grisdale C."/>
            <person name="Hempe F."/>
            <person name="Henrissat B."/>
            <person name="Hoppner M.P."/>
            <person name="Ishida K.-I."/>
            <person name="Kim E."/>
            <person name="Koreny L."/>
            <person name="Kroth P.G."/>
            <person name="Liu Y."/>
            <person name="Malik S.-B."/>
            <person name="Maier U.G."/>
            <person name="McRose D."/>
            <person name="Mock T."/>
            <person name="Neilson J.A."/>
            <person name="Onodera N.T."/>
            <person name="Poole A.M."/>
            <person name="Pritham E.J."/>
            <person name="Richards T.A."/>
            <person name="Rocap G."/>
            <person name="Roy S.W."/>
            <person name="Sarai C."/>
            <person name="Schaack S."/>
            <person name="Shirato S."/>
            <person name="Slamovits C.H."/>
            <person name="Spencer D.F."/>
            <person name="Suzuki S."/>
            <person name="Worden A.Z."/>
            <person name="Zauner S."/>
            <person name="Barry K."/>
            <person name="Bell C."/>
            <person name="Bharti A.K."/>
            <person name="Crow J.A."/>
            <person name="Grimwood J."/>
            <person name="Kramer R."/>
            <person name="Lindquist E."/>
            <person name="Lucas S."/>
            <person name="Salamov A."/>
            <person name="McFadden G.I."/>
            <person name="Lane C.E."/>
            <person name="Keeling P.J."/>
            <person name="Gray M.W."/>
            <person name="Grigoriev I.V."/>
            <person name="Archibald J.M."/>
        </authorList>
    </citation>
    <scope>NUCLEOTIDE SEQUENCE</scope>
    <source>
        <strain evidence="4">CCMP2712</strain>
    </source>
</reference>
<dbReference type="RefSeq" id="XP_005819631.1">
    <property type="nucleotide sequence ID" value="XM_005819574.1"/>
</dbReference>
<feature type="compositionally biased region" description="Basic and acidic residues" evidence="1">
    <location>
        <begin position="19"/>
        <end position="29"/>
    </location>
</feature>
<dbReference type="EnsemblProtists" id="EKX32651">
    <property type="protein sequence ID" value="EKX32651"/>
    <property type="gene ID" value="GUITHDRAFT_148475"/>
</dbReference>
<accession>L1I8Q6</accession>
<name>L1I8Q6_GUITC</name>
<evidence type="ECO:0000313" key="2">
    <source>
        <dbReference type="EMBL" id="EKX32651.1"/>
    </source>
</evidence>
<dbReference type="EMBL" id="JH993178">
    <property type="protein sequence ID" value="EKX32651.1"/>
    <property type="molecule type" value="Genomic_DNA"/>
</dbReference>
<dbReference type="Proteomes" id="UP000011087">
    <property type="component" value="Unassembled WGS sequence"/>
</dbReference>